<dbReference type="EMBL" id="CAJVPT010002343">
    <property type="protein sequence ID" value="CAG8479521.1"/>
    <property type="molecule type" value="Genomic_DNA"/>
</dbReference>
<organism evidence="1 2">
    <name type="scientific">Acaulospora colombiana</name>
    <dbReference type="NCBI Taxonomy" id="27376"/>
    <lineage>
        <taxon>Eukaryota</taxon>
        <taxon>Fungi</taxon>
        <taxon>Fungi incertae sedis</taxon>
        <taxon>Mucoromycota</taxon>
        <taxon>Glomeromycotina</taxon>
        <taxon>Glomeromycetes</taxon>
        <taxon>Diversisporales</taxon>
        <taxon>Acaulosporaceae</taxon>
        <taxon>Acaulospora</taxon>
    </lineage>
</organism>
<gene>
    <name evidence="1" type="ORF">ACOLOM_LOCUS1931</name>
</gene>
<reference evidence="1" key="1">
    <citation type="submission" date="2021-06" db="EMBL/GenBank/DDBJ databases">
        <authorList>
            <person name="Kallberg Y."/>
            <person name="Tangrot J."/>
            <person name="Rosling A."/>
        </authorList>
    </citation>
    <scope>NUCLEOTIDE SEQUENCE</scope>
    <source>
        <strain evidence="1">CL356</strain>
    </source>
</reference>
<evidence type="ECO:0000313" key="2">
    <source>
        <dbReference type="Proteomes" id="UP000789525"/>
    </source>
</evidence>
<protein>
    <submittedName>
        <fullName evidence="1">3557_t:CDS:1</fullName>
    </submittedName>
</protein>
<evidence type="ECO:0000313" key="1">
    <source>
        <dbReference type="EMBL" id="CAG8479521.1"/>
    </source>
</evidence>
<name>A0ACA9KMA2_9GLOM</name>
<accession>A0ACA9KMA2</accession>
<comment type="caution">
    <text evidence="1">The sequence shown here is derived from an EMBL/GenBank/DDBJ whole genome shotgun (WGS) entry which is preliminary data.</text>
</comment>
<sequence>MEFPKTVLSESPRGYNILDFQSSQAANLTPYDVETYGDGTILIQLISPHNSSCAEPVLFFQIIHPNGTSSSISIRPSEIPLFNFCQTEINGEASVDHNGTVQPPGSIYYSKYMANTGFLYVGLQKNTGHIAWSHFTTPDLIYNDGGSSVAVTFSGFPGASGGFGLVVSRVYGRELPYDLVSSTHSSPPTSDPSMSKSSSVDDPVDIHLKVTASFIFPYGAGITTQFVIYSNPFPDLDVLAMTCNVDHGGDGNVCQLYLLRKGNVSDPYALKIVFQSIGTVRLIQEIYAENVVNADNVRINALINEGTLPQPVMLPSNPHVYDLLPNDTMVSLALDNTTNRIILVSSDLTKRYSSDPYSNPQINSTYPHTNAQISFRSTRLNITYQNPVSLSTQNISVFRSTEASNGTDLLRQTYSGQSGFCELSKDRRTVTITVFGSTFNEPNTKYYVAIDPNFVVLNMSNEPLLGVRKGVWNMRTGEAGKELYSGLLLENSRQPASTNFFKTLSSADQFTFFASISSELAQIIPTGENQLLPLNRYQYDATSNGIIFAISIADTAILSEQNSFHVLEDLNTLIVERDFTAISKMKNANDLWKKNKNEIIGFSSGLALLALVFFISYRKNRQAQNGVILKFTLIVFGFCLNVIFTFTSARNIEILYISSLSILVVVFVLEEISGILLIVQDVNANSQFYDWFKSNIPVVTIFTILSEKARDSFLRMEMVSFLAKDVPQLVIQNWYAKRRHRNRSIGVRGISGGGVDDDNEHDKHFTKFGDTEKNDNIEYGATGETETRLTPEDIGDVGVALREISSGERKGVYVKGNVNVRSFSSDIIVTKSPLMEVAGEKRSIKTTVIEEERVMEGGRTTVESTVVKEEETTTDMT</sequence>
<proteinExistence type="predicted"/>
<keyword evidence="2" id="KW-1185">Reference proteome</keyword>
<dbReference type="Proteomes" id="UP000789525">
    <property type="component" value="Unassembled WGS sequence"/>
</dbReference>